<evidence type="ECO:0000259" key="6">
    <source>
        <dbReference type="SMART" id="SM00849"/>
    </source>
</evidence>
<accession>A0AAE9L2J4</accession>
<dbReference type="GO" id="GO:0046872">
    <property type="term" value="F:metal ion binding"/>
    <property type="evidence" value="ECO:0007669"/>
    <property type="project" value="UniProtKB-KW"/>
</dbReference>
<keyword evidence="5" id="KW-0732">Signal</keyword>
<dbReference type="RefSeq" id="WP_144197267.1">
    <property type="nucleotide sequence ID" value="NZ_CAJPVH010000031.1"/>
</dbReference>
<evidence type="ECO:0000313" key="8">
    <source>
        <dbReference type="EMBL" id="URF04751.1"/>
    </source>
</evidence>
<dbReference type="SUPFAM" id="SSF56281">
    <property type="entry name" value="Metallo-hydrolase/oxidoreductase"/>
    <property type="match status" value="1"/>
</dbReference>
<keyword evidence="9" id="KW-1185">Reference proteome</keyword>
<dbReference type="InterPro" id="IPR001279">
    <property type="entry name" value="Metallo-B-lactamas"/>
</dbReference>
<dbReference type="EMBL" id="VCIZ01000004">
    <property type="protein sequence ID" value="TSP12968.1"/>
    <property type="molecule type" value="Genomic_DNA"/>
</dbReference>
<keyword evidence="4" id="KW-0862">Zinc</keyword>
<dbReference type="PANTHER" id="PTHR42978:SF6">
    <property type="entry name" value="QUORUM-QUENCHING LACTONASE YTNP-RELATED"/>
    <property type="match status" value="1"/>
</dbReference>
<evidence type="ECO:0000256" key="4">
    <source>
        <dbReference type="ARBA" id="ARBA00022833"/>
    </source>
</evidence>
<dbReference type="InterPro" id="IPR036866">
    <property type="entry name" value="RibonucZ/Hydroxyglut_hydro"/>
</dbReference>
<name>A0AAE9L2J4_9BURK</name>
<dbReference type="PANTHER" id="PTHR42978">
    <property type="entry name" value="QUORUM-QUENCHING LACTONASE YTNP-RELATED-RELATED"/>
    <property type="match status" value="1"/>
</dbReference>
<dbReference type="Pfam" id="PF00753">
    <property type="entry name" value="Lactamase_B"/>
    <property type="match status" value="1"/>
</dbReference>
<dbReference type="Proteomes" id="UP000318943">
    <property type="component" value="Unassembled WGS sequence"/>
</dbReference>
<evidence type="ECO:0000313" key="9">
    <source>
        <dbReference type="Proteomes" id="UP000318943"/>
    </source>
</evidence>
<feature type="signal peptide" evidence="5">
    <location>
        <begin position="1"/>
        <end position="31"/>
    </location>
</feature>
<feature type="chain" id="PRO_5042246457" evidence="5">
    <location>
        <begin position="32"/>
        <end position="329"/>
    </location>
</feature>
<dbReference type="InterPro" id="IPR051013">
    <property type="entry name" value="MBL_superfamily_lactonases"/>
</dbReference>
<keyword evidence="3" id="KW-0378">Hydrolase</keyword>
<comment type="similarity">
    <text evidence="1">Belongs to the metallo-beta-lactamase superfamily.</text>
</comment>
<feature type="domain" description="Metallo-beta-lactamase" evidence="6">
    <location>
        <begin position="94"/>
        <end position="299"/>
    </location>
</feature>
<dbReference type="SMART" id="SM00849">
    <property type="entry name" value="Lactamase_B"/>
    <property type="match status" value="1"/>
</dbReference>
<reference evidence="7 9" key="1">
    <citation type="submission" date="2019-05" db="EMBL/GenBank/DDBJ databases">
        <title>Whole genome sequence analysis of Cupriavidus campinensis S14E4C strain.</title>
        <authorList>
            <person name="Abbaszade G."/>
            <person name="Szabo A."/>
            <person name="Toumi M."/>
            <person name="Toth E."/>
        </authorList>
    </citation>
    <scope>NUCLEOTIDE SEQUENCE [LARGE SCALE GENOMIC DNA]</scope>
    <source>
        <strain evidence="7 9">S14E4C</strain>
    </source>
</reference>
<evidence type="ECO:0000256" key="1">
    <source>
        <dbReference type="ARBA" id="ARBA00007749"/>
    </source>
</evidence>
<dbReference type="Proteomes" id="UP001056132">
    <property type="component" value="Chromosome 1"/>
</dbReference>
<evidence type="ECO:0000256" key="3">
    <source>
        <dbReference type="ARBA" id="ARBA00022801"/>
    </source>
</evidence>
<protein>
    <submittedName>
        <fullName evidence="8">MBL fold metallo-hydrolase</fullName>
    </submittedName>
</protein>
<organism evidence="8 10">
    <name type="scientific">Cupriavidus campinensis</name>
    <dbReference type="NCBI Taxonomy" id="151783"/>
    <lineage>
        <taxon>Bacteria</taxon>
        <taxon>Pseudomonadati</taxon>
        <taxon>Pseudomonadota</taxon>
        <taxon>Betaproteobacteria</taxon>
        <taxon>Burkholderiales</taxon>
        <taxon>Burkholderiaceae</taxon>
        <taxon>Cupriavidus</taxon>
    </lineage>
</organism>
<dbReference type="Gene3D" id="3.60.15.10">
    <property type="entry name" value="Ribonuclease Z/Hydroxyacylglutathione hydrolase-like"/>
    <property type="match status" value="1"/>
</dbReference>
<dbReference type="EMBL" id="CP097330">
    <property type="protein sequence ID" value="URF04751.1"/>
    <property type="molecule type" value="Genomic_DNA"/>
</dbReference>
<dbReference type="KEGG" id="ccam:M5D45_02560"/>
<evidence type="ECO:0000313" key="10">
    <source>
        <dbReference type="Proteomes" id="UP001056132"/>
    </source>
</evidence>
<keyword evidence="2" id="KW-0479">Metal-binding</keyword>
<evidence type="ECO:0000256" key="2">
    <source>
        <dbReference type="ARBA" id="ARBA00022723"/>
    </source>
</evidence>
<dbReference type="CDD" id="cd07720">
    <property type="entry name" value="OPHC2-like_MBL-fold"/>
    <property type="match status" value="1"/>
</dbReference>
<reference evidence="8" key="2">
    <citation type="journal article" date="2022" name="Microbiol. Resour. Announc.">
        <title>Genome Sequence of Cupriavidus campinensis Strain G5, a Member of a Bacterial Consortium Capable of Polyethylene Degradation.</title>
        <authorList>
            <person name="Schneider B."/>
            <person name="Pfeiffer F."/>
            <person name="Dyall-Smith M."/>
            <person name="Kunte H.J."/>
        </authorList>
    </citation>
    <scope>NUCLEOTIDE SEQUENCE</scope>
    <source>
        <strain evidence="8">G5</strain>
    </source>
</reference>
<evidence type="ECO:0000313" key="7">
    <source>
        <dbReference type="EMBL" id="TSP12968.1"/>
    </source>
</evidence>
<dbReference type="GO" id="GO:0016787">
    <property type="term" value="F:hydrolase activity"/>
    <property type="evidence" value="ECO:0007669"/>
    <property type="project" value="UniProtKB-KW"/>
</dbReference>
<dbReference type="AlphaFoldDB" id="A0AAE9L2J4"/>
<proteinExistence type="inferred from homology"/>
<sequence>MKSLAFAPQATRRLVRAALASLMFASLAATAAPAQVKEQVPGFYRQQVGDVVVTALYDGYIDIGSKLLKGMQAKDLQSLMARMFVVDKNGVQTAVNGFLVHTQDKLVLVDAGAAQCFGPTMGGLVNNIRAAGYKPEDVDAVLLTHLHPDHACGLTQGTTAVFPNATVWASQKDADYWLSEAVAQQAPADNKPFFKMAQDAVAPYKAKGALHTYADGAQPLPGFSVLGTPGHTPGHSSYLVTSKGQTLLLWGDIVHSHSVQMAHPEVSIEFDSDQQQAIKTRKAVFAQAAAKGWLIAGAHMPFPGLGHIRKDARGYSWVPVEYSPIRADR</sequence>
<evidence type="ECO:0000256" key="5">
    <source>
        <dbReference type="SAM" id="SignalP"/>
    </source>
</evidence>
<gene>
    <name evidence="7" type="ORF">FGG12_08635</name>
    <name evidence="8" type="ORF">M5D45_02560</name>
</gene>
<reference evidence="8" key="3">
    <citation type="submission" date="2022-05" db="EMBL/GenBank/DDBJ databases">
        <authorList>
            <person name="Kunte H.-J."/>
        </authorList>
    </citation>
    <scope>NUCLEOTIDE SEQUENCE</scope>
    <source>
        <strain evidence="8">G5</strain>
    </source>
</reference>